<accession>A0A0C9ZEL0</accession>
<dbReference type="EMBL" id="KN833695">
    <property type="protein sequence ID" value="KIK27776.1"/>
    <property type="molecule type" value="Genomic_DNA"/>
</dbReference>
<dbReference type="OrthoDB" id="3364141at2759"/>
<evidence type="ECO:0000313" key="2">
    <source>
        <dbReference type="EMBL" id="KIK27776.1"/>
    </source>
</evidence>
<gene>
    <name evidence="2" type="ORF">PISMIDRAFT_169042</name>
</gene>
<feature type="compositionally biased region" description="Low complexity" evidence="1">
    <location>
        <begin position="172"/>
        <end position="182"/>
    </location>
</feature>
<protein>
    <submittedName>
        <fullName evidence="2">Uncharacterized protein</fullName>
    </submittedName>
</protein>
<organism evidence="2 3">
    <name type="scientific">Pisolithus microcarpus 441</name>
    <dbReference type="NCBI Taxonomy" id="765257"/>
    <lineage>
        <taxon>Eukaryota</taxon>
        <taxon>Fungi</taxon>
        <taxon>Dikarya</taxon>
        <taxon>Basidiomycota</taxon>
        <taxon>Agaricomycotina</taxon>
        <taxon>Agaricomycetes</taxon>
        <taxon>Agaricomycetidae</taxon>
        <taxon>Boletales</taxon>
        <taxon>Sclerodermatineae</taxon>
        <taxon>Pisolithaceae</taxon>
        <taxon>Pisolithus</taxon>
    </lineage>
</organism>
<sequence length="221" mass="23931">MTTTWTVRHPWLDSSAFKRRLPNDEGDLDEHYLSSGSASSPFKRRKCHSLEHGFSCLTLNQNASTTLASATSTEQYSTRTGVDAATVLGVENKPMPLASSVQGVILPSAIEEPPSPDTDVEMDVEDDVPSDVSRPALTICEEPMVEVNEIEIPSTVLEHWKQQAKSSPIIPITSPCTSTSSSQALVLFRPLRPPSPNQNPRGGNRDSPQNDACDGLSTIST</sequence>
<feature type="compositionally biased region" description="Polar residues" evidence="1">
    <location>
        <begin position="198"/>
        <end position="210"/>
    </location>
</feature>
<proteinExistence type="predicted"/>
<dbReference type="Proteomes" id="UP000054018">
    <property type="component" value="Unassembled WGS sequence"/>
</dbReference>
<keyword evidence="3" id="KW-1185">Reference proteome</keyword>
<reference evidence="2 3" key="1">
    <citation type="submission" date="2014-04" db="EMBL/GenBank/DDBJ databases">
        <authorList>
            <consortium name="DOE Joint Genome Institute"/>
            <person name="Kuo A."/>
            <person name="Kohler A."/>
            <person name="Costa M.D."/>
            <person name="Nagy L.G."/>
            <person name="Floudas D."/>
            <person name="Copeland A."/>
            <person name="Barry K.W."/>
            <person name="Cichocki N."/>
            <person name="Veneault-Fourrey C."/>
            <person name="LaButti K."/>
            <person name="Lindquist E.A."/>
            <person name="Lipzen A."/>
            <person name="Lundell T."/>
            <person name="Morin E."/>
            <person name="Murat C."/>
            <person name="Sun H."/>
            <person name="Tunlid A."/>
            <person name="Henrissat B."/>
            <person name="Grigoriev I.V."/>
            <person name="Hibbett D.S."/>
            <person name="Martin F."/>
            <person name="Nordberg H.P."/>
            <person name="Cantor M.N."/>
            <person name="Hua S.X."/>
        </authorList>
    </citation>
    <scope>NUCLEOTIDE SEQUENCE [LARGE SCALE GENOMIC DNA]</scope>
    <source>
        <strain evidence="2 3">441</strain>
    </source>
</reference>
<dbReference type="STRING" id="765257.A0A0C9ZEL0"/>
<reference evidence="3" key="2">
    <citation type="submission" date="2015-01" db="EMBL/GenBank/DDBJ databases">
        <title>Evolutionary Origins and Diversification of the Mycorrhizal Mutualists.</title>
        <authorList>
            <consortium name="DOE Joint Genome Institute"/>
            <consortium name="Mycorrhizal Genomics Consortium"/>
            <person name="Kohler A."/>
            <person name="Kuo A."/>
            <person name="Nagy L.G."/>
            <person name="Floudas D."/>
            <person name="Copeland A."/>
            <person name="Barry K.W."/>
            <person name="Cichocki N."/>
            <person name="Veneault-Fourrey C."/>
            <person name="LaButti K."/>
            <person name="Lindquist E.A."/>
            <person name="Lipzen A."/>
            <person name="Lundell T."/>
            <person name="Morin E."/>
            <person name="Murat C."/>
            <person name="Riley R."/>
            <person name="Ohm R."/>
            <person name="Sun H."/>
            <person name="Tunlid A."/>
            <person name="Henrissat B."/>
            <person name="Grigoriev I.V."/>
            <person name="Hibbett D.S."/>
            <person name="Martin F."/>
        </authorList>
    </citation>
    <scope>NUCLEOTIDE SEQUENCE [LARGE SCALE GENOMIC DNA]</scope>
    <source>
        <strain evidence="3">441</strain>
    </source>
</reference>
<feature type="region of interest" description="Disordered" evidence="1">
    <location>
        <begin position="172"/>
        <end position="221"/>
    </location>
</feature>
<evidence type="ECO:0000256" key="1">
    <source>
        <dbReference type="SAM" id="MobiDB-lite"/>
    </source>
</evidence>
<dbReference type="HOGENOM" id="CLU_1190234_0_0_1"/>
<name>A0A0C9ZEL0_9AGAM</name>
<evidence type="ECO:0000313" key="3">
    <source>
        <dbReference type="Proteomes" id="UP000054018"/>
    </source>
</evidence>
<dbReference type="AlphaFoldDB" id="A0A0C9ZEL0"/>